<dbReference type="EMBL" id="KN847987">
    <property type="protein sequence ID" value="KIR45786.1"/>
    <property type="molecule type" value="Genomic_DNA"/>
</dbReference>
<name>A0A0D0VE40_CRYGA</name>
<evidence type="ECO:0000313" key="1">
    <source>
        <dbReference type="EMBL" id="KIR45786.1"/>
    </source>
</evidence>
<gene>
    <name evidence="1" type="ORF">I312_05148</name>
</gene>
<proteinExistence type="predicted"/>
<protein>
    <submittedName>
        <fullName evidence="1">Uncharacterized protein</fullName>
    </submittedName>
</protein>
<organism evidence="1">
    <name type="scientific">Cryptococcus bacillisporus CA1280</name>
    <dbReference type="NCBI Taxonomy" id="1296109"/>
    <lineage>
        <taxon>Eukaryota</taxon>
        <taxon>Fungi</taxon>
        <taxon>Dikarya</taxon>
        <taxon>Basidiomycota</taxon>
        <taxon>Agaricomycotina</taxon>
        <taxon>Tremellomycetes</taxon>
        <taxon>Tremellales</taxon>
        <taxon>Cryptococcaceae</taxon>
        <taxon>Cryptococcus</taxon>
        <taxon>Cryptococcus gattii species complex</taxon>
    </lineage>
</organism>
<sequence length="95" mass="10990">MAETELEDIMASVLRDYPLHQGRHPSVPLFPSNILPPSIPGLQVERGTYCTLCLELYKGTEGYRGCIEFVFTLFRWSRIRGFRGCIEFVFTLFRV</sequence>
<dbReference type="HOGENOM" id="CLU_2372738_0_0_1"/>
<reference evidence="1" key="1">
    <citation type="submission" date="2015-01" db="EMBL/GenBank/DDBJ databases">
        <title>The Genome Sequence of Cryptococcus gattii CA1280.</title>
        <authorList>
            <consortium name="The Broad Institute Genomics Platform"/>
            <person name="Cuomo C."/>
            <person name="Litvintseva A."/>
            <person name="Chen Y."/>
            <person name="Heitman J."/>
            <person name="Sun S."/>
            <person name="Springer D."/>
            <person name="Dromer F."/>
            <person name="Young S."/>
            <person name="Zeng Q."/>
            <person name="Gargeya S."/>
            <person name="Abouelleil A."/>
            <person name="Alvarado L."/>
            <person name="Chapman S.B."/>
            <person name="Gainer-Dewar J."/>
            <person name="Goldberg J."/>
            <person name="Griggs A."/>
            <person name="Gujja S."/>
            <person name="Hansen M."/>
            <person name="Howarth C."/>
            <person name="Imamovic A."/>
            <person name="Larimer J."/>
            <person name="Murphy C."/>
            <person name="Naylor J."/>
            <person name="Pearson M."/>
            <person name="Priest M."/>
            <person name="Roberts A."/>
            <person name="Saif S."/>
            <person name="Shea T."/>
            <person name="Sykes S."/>
            <person name="Wortman J."/>
            <person name="Nusbaum C."/>
            <person name="Birren B."/>
        </authorList>
    </citation>
    <scope>NUCLEOTIDE SEQUENCE [LARGE SCALE GENOMIC DNA]</scope>
    <source>
        <strain evidence="1">CA1280</strain>
    </source>
</reference>
<dbReference type="AlphaFoldDB" id="A0A0D0VE40"/>
<accession>A0A0D0VE40</accession>